<dbReference type="PRINTS" id="PR00506">
    <property type="entry name" value="D21N6MTFRASE"/>
</dbReference>
<dbReference type="EMBL" id="CP024902">
    <property type="protein sequence ID" value="AXF19429.1"/>
    <property type="molecule type" value="Genomic_DNA"/>
</dbReference>
<evidence type="ECO:0000256" key="5">
    <source>
        <dbReference type="ARBA" id="ARBA00022691"/>
    </source>
</evidence>
<evidence type="ECO:0000259" key="7">
    <source>
        <dbReference type="Pfam" id="PF01555"/>
    </source>
</evidence>
<accession>A0A2Z5MQJ4</accession>
<evidence type="ECO:0000256" key="3">
    <source>
        <dbReference type="ARBA" id="ARBA00022603"/>
    </source>
</evidence>
<comment type="catalytic activity">
    <reaction evidence="6">
        <text>a 2'-deoxyadenosine in DNA + S-adenosyl-L-methionine = an N(6)-methyl-2'-deoxyadenosine in DNA + S-adenosyl-L-homocysteine + H(+)</text>
        <dbReference type="Rhea" id="RHEA:15197"/>
        <dbReference type="Rhea" id="RHEA-COMP:12418"/>
        <dbReference type="Rhea" id="RHEA-COMP:12419"/>
        <dbReference type="ChEBI" id="CHEBI:15378"/>
        <dbReference type="ChEBI" id="CHEBI:57856"/>
        <dbReference type="ChEBI" id="CHEBI:59789"/>
        <dbReference type="ChEBI" id="CHEBI:90615"/>
        <dbReference type="ChEBI" id="CHEBI:90616"/>
        <dbReference type="EC" id="2.1.1.72"/>
    </reaction>
</comment>
<dbReference type="GO" id="GO:0009007">
    <property type="term" value="F:site-specific DNA-methyltransferase (adenine-specific) activity"/>
    <property type="evidence" value="ECO:0007669"/>
    <property type="project" value="UniProtKB-EC"/>
</dbReference>
<dbReference type="InterPro" id="IPR029063">
    <property type="entry name" value="SAM-dependent_MTases_sf"/>
</dbReference>
<dbReference type="SUPFAM" id="SSF53335">
    <property type="entry name" value="S-adenosyl-L-methionine-dependent methyltransferases"/>
    <property type="match status" value="1"/>
</dbReference>
<dbReference type="Gene3D" id="3.40.50.150">
    <property type="entry name" value="Vaccinia Virus protein VP39"/>
    <property type="match status" value="1"/>
</dbReference>
<sequence>MSLEYENLTKQALIAILKRRDAQARYGLHWERTDIEADKALNRDFVGLEFDASLSCGAEPHRNLIIEGDNYDALRHLATTHAGAFHLIYIDVPYNTGRRDFVYNDHYFDTTNRYRHSTWLEFMYQRLALAKSLLREDGAIFISIDDNELFNLGLLMNQVFGERRFVANCIWQKRYSRENREAIGDAHEYLLVYAPNPDKFKQRRGRIPLTEVQAKVYKNPENPNETDPTKRWRGIPMTAQGFRPNQMYAITGPTGKVHTPPEGRCWSMIEPEFLKLKEQGRVYWGKDGNAQPSIIRYLSEVEGAVPWTWWPHEEVGHTDEARKEIQAIFGTQTAFDTPKPVRLMERVLQIGAPEKDAVILDFFAGSGTTAQAVLKMNKEDGGARRFVLVSSREATDEDPDKNLCRDVCAKRVRDVIEGYRSTRNGAVPGLGGEFAYLRAKPVAMHRLEEHLTDEMVWNFALMACDHPVTALDLPLATSVNGNHLIAYCANTRHSTLDRLVVQLKGFDGKVVVLTWAPQAVVSALGDLADQISIVAIPGDLRRIFKQGNARVTELREELEVSE</sequence>
<dbReference type="OrthoDB" id="9816288at2"/>
<evidence type="ECO:0000256" key="6">
    <source>
        <dbReference type="ARBA" id="ARBA00047942"/>
    </source>
</evidence>
<keyword evidence="4 8" id="KW-0808">Transferase</keyword>
<evidence type="ECO:0000256" key="4">
    <source>
        <dbReference type="ARBA" id="ARBA00022679"/>
    </source>
</evidence>
<feature type="domain" description="DNA methylase N-4/N-6" evidence="7">
    <location>
        <begin position="86"/>
        <end position="379"/>
    </location>
</feature>
<dbReference type="InterPro" id="IPR002295">
    <property type="entry name" value="N4/N6-MTase_EcoPI_Mod-like"/>
</dbReference>
<organism evidence="8 9">
    <name type="scientific">Burkholderia pyrrocinia</name>
    <name type="common">Pseudomonas pyrrocinia</name>
    <dbReference type="NCBI Taxonomy" id="60550"/>
    <lineage>
        <taxon>Bacteria</taxon>
        <taxon>Pseudomonadati</taxon>
        <taxon>Pseudomonadota</taxon>
        <taxon>Betaproteobacteria</taxon>
        <taxon>Burkholderiales</taxon>
        <taxon>Burkholderiaceae</taxon>
        <taxon>Burkholderia</taxon>
        <taxon>Burkholderia cepacia complex</taxon>
    </lineage>
</organism>
<dbReference type="EC" id="2.1.1.72" evidence="2"/>
<evidence type="ECO:0000313" key="9">
    <source>
        <dbReference type="Proteomes" id="UP000253104"/>
    </source>
</evidence>
<dbReference type="Proteomes" id="UP000253104">
    <property type="component" value="Chromosome mHSR5_A"/>
</dbReference>
<dbReference type="Pfam" id="PF01555">
    <property type="entry name" value="N6_N4_Mtase"/>
    <property type="match status" value="1"/>
</dbReference>
<dbReference type="GO" id="GO:0032259">
    <property type="term" value="P:methylation"/>
    <property type="evidence" value="ECO:0007669"/>
    <property type="project" value="UniProtKB-KW"/>
</dbReference>
<reference evidence="8 9" key="1">
    <citation type="journal article" date="2018" name="ISME J.">
        <title>Involvement of Burkholderiaceae and sulfurous volatiles in disease-suppressive soils.</title>
        <authorList>
            <person name="Carrion V.J."/>
            <person name="Cordovez V."/>
            <person name="Tyc O."/>
            <person name="Etalo D.W."/>
            <person name="de Bruijn I."/>
            <person name="de Jager V.C."/>
            <person name="Medema M.H."/>
            <person name="Eberl L."/>
            <person name="Raaijmakers J.M."/>
        </authorList>
    </citation>
    <scope>NUCLEOTIDE SEQUENCE [LARGE SCALE GENOMIC DNA]</scope>
    <source>
        <strain evidence="9">mHSR5</strain>
    </source>
</reference>
<evidence type="ECO:0000256" key="2">
    <source>
        <dbReference type="ARBA" id="ARBA00011900"/>
    </source>
</evidence>
<protein>
    <recommendedName>
        <fullName evidence="2">site-specific DNA-methyltransferase (adenine-specific)</fullName>
        <ecNumber evidence="2">2.1.1.72</ecNumber>
    </recommendedName>
</protein>
<gene>
    <name evidence="8" type="ORF">CUJ89_02140</name>
</gene>
<dbReference type="GO" id="GO:0008170">
    <property type="term" value="F:N-methyltransferase activity"/>
    <property type="evidence" value="ECO:0007669"/>
    <property type="project" value="InterPro"/>
</dbReference>
<proteinExistence type="inferred from homology"/>
<dbReference type="REBASE" id="258622">
    <property type="entry name" value="M.BpyHSR5ORF2140P"/>
</dbReference>
<keyword evidence="5" id="KW-0949">S-adenosyl-L-methionine</keyword>
<dbReference type="GO" id="GO:0003677">
    <property type="term" value="F:DNA binding"/>
    <property type="evidence" value="ECO:0007669"/>
    <property type="project" value="InterPro"/>
</dbReference>
<keyword evidence="3 8" id="KW-0489">Methyltransferase</keyword>
<dbReference type="InterPro" id="IPR002941">
    <property type="entry name" value="DNA_methylase_N4/N6"/>
</dbReference>
<evidence type="ECO:0000313" key="8">
    <source>
        <dbReference type="EMBL" id="AXF19429.1"/>
    </source>
</evidence>
<evidence type="ECO:0000256" key="1">
    <source>
        <dbReference type="ARBA" id="ARBA00006594"/>
    </source>
</evidence>
<name>A0A2Z5MQJ4_BURPY</name>
<comment type="similarity">
    <text evidence="1">Belongs to the N(4)/N(6)-methyltransferase family.</text>
</comment>
<dbReference type="AlphaFoldDB" id="A0A2Z5MQJ4"/>